<organism evidence="10 11">
    <name type="scientific">Cotesia glomerata</name>
    <name type="common">Lepidopteran parasitic wasp</name>
    <name type="synonym">Apanteles glomeratus</name>
    <dbReference type="NCBI Taxonomy" id="32391"/>
    <lineage>
        <taxon>Eukaryota</taxon>
        <taxon>Metazoa</taxon>
        <taxon>Ecdysozoa</taxon>
        <taxon>Arthropoda</taxon>
        <taxon>Hexapoda</taxon>
        <taxon>Insecta</taxon>
        <taxon>Pterygota</taxon>
        <taxon>Neoptera</taxon>
        <taxon>Endopterygota</taxon>
        <taxon>Hymenoptera</taxon>
        <taxon>Apocrita</taxon>
        <taxon>Ichneumonoidea</taxon>
        <taxon>Braconidae</taxon>
        <taxon>Microgastrinae</taxon>
        <taxon>Cotesia</taxon>
    </lineage>
</organism>
<dbReference type="GO" id="GO:0004674">
    <property type="term" value="F:protein serine/threonine kinase activity"/>
    <property type="evidence" value="ECO:0007669"/>
    <property type="project" value="UniProtKB-EC"/>
</dbReference>
<dbReference type="InterPro" id="IPR000403">
    <property type="entry name" value="PI3/4_kinase_cat_dom"/>
</dbReference>
<dbReference type="Proteomes" id="UP000826195">
    <property type="component" value="Unassembled WGS sequence"/>
</dbReference>
<dbReference type="InterPro" id="IPR046803">
    <property type="entry name" value="DNAPKcs_CC1-2"/>
</dbReference>
<protein>
    <recommendedName>
        <fullName evidence="1">non-specific serine/threonine protein kinase</fullName>
        <ecNumber evidence="1">2.7.11.1</ecNumber>
    </recommendedName>
</protein>
<evidence type="ECO:0000313" key="11">
    <source>
        <dbReference type="Proteomes" id="UP000826195"/>
    </source>
</evidence>
<gene>
    <name evidence="10" type="ORF">KQX54_001169</name>
</gene>
<dbReference type="Pfam" id="PF08163">
    <property type="entry name" value="DNAPKcs_CC3"/>
    <property type="match status" value="1"/>
</dbReference>
<dbReference type="InterPro" id="IPR045581">
    <property type="entry name" value="DNAPKcs_CC5"/>
</dbReference>
<evidence type="ECO:0000259" key="9">
    <source>
        <dbReference type="PROSITE" id="PS51190"/>
    </source>
</evidence>
<feature type="region of interest" description="Disordered" evidence="7">
    <location>
        <begin position="347"/>
        <end position="374"/>
    </location>
</feature>
<keyword evidence="4" id="KW-0418">Kinase</keyword>
<dbReference type="Pfam" id="PF00454">
    <property type="entry name" value="PI3_PI4_kinase"/>
    <property type="match status" value="1"/>
</dbReference>
<evidence type="ECO:0000259" key="8">
    <source>
        <dbReference type="PROSITE" id="PS50290"/>
    </source>
</evidence>
<dbReference type="InterPro" id="IPR036940">
    <property type="entry name" value="PI3/4_kinase_cat_sf"/>
</dbReference>
<keyword evidence="3" id="KW-0547">Nucleotide-binding</keyword>
<dbReference type="InterPro" id="IPR018936">
    <property type="entry name" value="PI3/4_kinase_CS"/>
</dbReference>
<dbReference type="SMART" id="SM01343">
    <property type="entry name" value="FATC"/>
    <property type="match status" value="1"/>
</dbReference>
<dbReference type="GO" id="GO:0005524">
    <property type="term" value="F:ATP binding"/>
    <property type="evidence" value="ECO:0007669"/>
    <property type="project" value="UniProtKB-KW"/>
</dbReference>
<dbReference type="InterPro" id="IPR016024">
    <property type="entry name" value="ARM-type_fold"/>
</dbReference>
<dbReference type="InterPro" id="IPR050517">
    <property type="entry name" value="DDR_Repair_Kinase"/>
</dbReference>
<dbReference type="EC" id="2.7.11.1" evidence="1"/>
<sequence>MSTLRENSHVSRKYVSHGGAISGQGHSANSSNSLENNLDALLEDLQTSVSRSATPSGRRPYSPQVEYRTAANPTKTVTEIRSISPTRTSTTTREKYVSTGPSGVGSGIPGLEALDAELRNVQSGQSKTVAYKQVSYQFNKSQDGKPVDSYGTTDRAFTTNTSPFSDDIHEASYEEIHRKRKNAEKITKTSAVNRELVYGDTYSSSRSKQASPLPGAQTRDVKIIREATSYQEPKTVSTTFNTRERIQEYGIEQVPVPSPTPTIPLNLAPGPNTKVTTTIKTYTYELPGAPEIYLPPGHSGTDQTVTYKLDKTLERSASPIRYTSTPEINQKSSILHKESKFYQEDLRGSPTYRKPSSPYSAGPSPTPTNLETTTTRKENFYIRDDRYENGYLPVDRTDYPGYQSHPHPPYTETTTTTMIDRIEEHFPDKPASPSRSYYTATPPITPQSASVYKYSKESYSNHHASDREVLLPKPFPTGTQLYPVNGKGPSNGQGPPAKLDDLMASFSESEREVLVDIKREEQMQRKNKTQENGVPKKGVDFISHTPPKVQSKNVAGPPVYYPPGSAEFTKKEEGAMMQASGEWARARGQYEYEASSKTKTKQSSGKAVVPVCLPLCCALPCVIISIEQLIIEITMDSVKEFMNIFSRCWKERRGAELERLFRDGPQYFQDVPQSCKALALITVFDKKNGLTVFLTKEIDRPVIDKDLQLSFHTAFHLIQFFINEYSDVLLPHVILIKKLCTFIATLKTAAYLHRISCMTLIMLIEKFHTMDLQLDETLRYWLTKFNLFSDKELNPILRVLGVIARYYPDIEIINEQKDLIKNCAMKLFDKMYYTLRYEKPNILQTNIESLMDLLYNFPPDENDPEIIKFYERVKEVVEGAREAPKSGIIRALIKLMTQQMFTFKNLVFRDHEFWQNKLKCYRDDEQYSDLATPALQVYYEVIAKVLSERAHENNQNVKAVLHSLKGMFVSNLTEDLMLKDLRLNINGLSQFAEPIKKAYNDIVVEEVYSLVASHVMPLYFSEEEAHEYFEDISDYQESLSRILVNVSNISHDQIKAILKLSILLIKRYPELSPLSQRNAIDSLKRTFLNISKFKLRISQEYIKNLVFESIVWSCSHSLLIDAEHQRDIENLPKRPLCYKDYVPLWKGLLNSTDYEISVQQQVVNEIIEACIELIKTLNLKIKTREDNTFSDIAASKIAENETDFRIFHNMVDLYDEIFDDIIPCDPKDKFTRFLYQVIRASYQYPLIAGFYRLADRILNAKYFIGEDYIEDKELNKMVIQYLQNTIDSIGKFPQELQVSCIHLVLHTPVVFLSYLIDQAIPIFKIALTIGLSDYDLANSALIALENYVCTIDSEKLNEFVRELLPNLEMYLRSKESFQIYNETFDANDKSVFNNDEGLEKLQKRILLLFGRFEQSTVLEFLYTQSLNTGASWDKKDLLKYSLHFPDYTLDVYLDTMLPRIVELAQNSSDRRTKVAASEVLHSLVSIVLGKTVQYLSADADRFAPLYKTLFPVLLRLGCDADDVIRQLFNPLVLQLTHWLSSKLMLYSPSVCYLVDALFDGLSDETNSTLRDFSGVCLAEFAKWTIKQSTDQDLLRAPININTIVENITNFALHPSKNRRIAAAIAFNYLHKTLATHQEIVSVFWLELLYAFIKSLNGCHDTNIQISLENVKKVLMNRSRIFNQIEPRRKVPVEFEGGTLEDTVNWLLYQCESLDTDVRKKSMELFVALSSKVEAHKSPKNFMMAFLENDGIQGLNAIILKDSADVMFEIDLNSEKAEKFLKIILRMLDCYIWILRADLIDGDNLLFEPVNLERRRIFNCIKCFIESVLNLQDEENNFIQCLAKINGLVCEAILTLFDFIIVILMTEFSEKNWALQELFNQNLYSLISKSVIEPHKVGFDVKNLLATESLPLKLEELLITLKTKLPGEYLNCMENELKSTVENSCPFLFNFEEDQNYKLKVNSVKGLLLLNKCKILYKLKVTDLSSHTSEAIDQIFNSLKVGESDQWYIELSSDKKKYFEVLLKLLLSYQSKAVSKIIERLIADRNLEGAPQSKITHGEYFFNTFRDVLIPCLLNDIDDTMKELTNLLQRNADVSLFITEEMVVWVLKHKNDYQDILEQLSDELIDRFGDYKRVLNNLEMRKKLFRSIFRTVVRFKNNPLEISFARGSMYAWILKELNETNDLLKKMNVLNDFLICLTGENSHSPEIRVMLDGLKQAREAECTGGITGKTLMNSKIKECLQKLLVLLLITKSTDVFYAMINFSIGVGDYLFNEATSTCIDNFFSHVVYDALEYIEVAYDLFMTKTIVRERLDVLKYFLLPGLRACNSFTREQFFNKYIKDVFATIIRTTTNNLADDKKLIVSQIGCYNFIELMFANLNLEKINNNEGVIAKSIFGNSSNELVTERIFKCTYQIRSFKSSVLEFQEIVRLLHCAAYNCAITIASETKESKYYLSLFAENRSNGQLIWENIVDCKKVYELSQTFKEYPKQRKKLVNIRQAVKERQNDPSVYTYIKSYDLASSTLNENVYAHDFNEVSLREPSAEKSVTVTLEVDDFNNHECMAPICAILEIISKTGPGFIIPDPNNPPRGLTLFAGSMGHVHKNAKLFMLKVILNNQKIFRPYARLFLAQIIYIIILLFNDGPLNYIITDGLLMLVDWAELAIPDEKLRQPANQLFSLLVDKVDEGIPSEYIIRYNFRIIEVLVQVWHKILTLPKGLELRMKCTRDKAIRVILILLANNMATDLICRPDILDYLINSLKEEWNAKEEVVLHTCEAIGLFIKFSRTEENFEVESDITEKIHPVLRSLQHKNSDRLVKCIHVMVKAYPLLAGEFFNHIIDNFSKVAPPSMAKCLEVFLQRMPHMSPENIIRDLNYIKFYELLSNKVISCEKVCLEIVENLVAIIDPVRLVSIAETVESYAQHESPAYRKLMYNIFINIYKKYSVDITDLADIQKLVDMSKKILLRGLLDPFEELQSKLMTFWTEEVGLREKCTDRILDILDIYSPEAEKDFLTIFAIIFLHMTKKSPSYKQVMFEPLNQSCNYHDYTIAISWRMKNLSYKIPLFTSSYVNHYSQRHSLSSLNVDNIPENDSDLMLRATMNTSTSWMDRSLTNEFFVATPSTSTLRVDDVFVIPKTQSLNVVSRRFPKEFPDNRTTNINRKLEHYHKREEILRQQLNKQRNDVRLNRTYRIGDFPDISITPEAVLIPLQELLKKDNLICKDLAVSMIHSLIDQVRNQSRTKGDNNYSDFIKKFELKLNTILENHRESGHIIAMILEMMFRVENIKFDSSIVARVSKATDFNCLGALLLERNLITGSDEPPTKKIRLNESSTSESSAIESDFTDEWVQLADLYESTNEVDVVLSIFQNHVNNLPELSQASAARANNKWEDALQSYEGALNHYNLNISEAGVIQRHCQQSVFECLARLSNWEQIIGEIELKVENNSLESFIEVAKSPGGWFAPWYFKAFIYQYFTVDGRDQAEFERTRKFSEDLAVLLKIEAKVKLLKELFAEDIAAVCVTTNQERSQDLIDTALDQVREQWFQLSPLSTALRSRQVTKLRGISNVDVYYKATVSNRNKNLSLLKNYWSTSYPHQRDDLLPWDMHIACRANFSKALKEDFMDEDSSMEGLGNEVEGLLTKLKFHMIEAAFQQRNKCLMRRYLFSIVNSSDKSTPEFTLQRGRYNILSAQLSSAEDKLKQYTLCWNRAQRILIDEETDINTRINTRQFISEMAINLIDIGNSDQQLFQQIVNKIEQNIIEYMEDSNDVINGLNLCSVSNLKACCIEASRHSLEDDKVRDCYLKLLKYCHGKILTGEVSSDLIKEFVNSTLRAMLYNSQEAANYFPCLLNVDYLQDAETKRIFKALTQKIPLWRFLKWQAQLLYNLSTPLEDVVAPIIKNLFQKYPNALIYSLRLAMDTNPHVKNHPVIQEQMQLLSNQVELENFIEAMEYLVKPEFYLQYYLKKFKGNSVFNAESFDFMLQKIYPDVKSLQGNLYKKISKYHEEIKRFKALSQEELVNNLNKIMRELMLQAEKSKDSNSLKDYSPWLSNLSGTDIEIPGQYSGDSEPFPKYHSKIMKIEPKVHVMKSKSKPVKITIIGNDAKNYNFLVKFGEDLRLDERVEQAFGIMNEILRADIACSQRNLTVNTYQIIALSGSLGLIQWIDNTRSLNEYINFDMNEEQKKRHGRIREEYVSWIGKASPNANPIVQYKEALIKYNSEAVVGKMNELIARTEWDLLRRTFLKLNPSLESFITSRRNFVVTYATMCVAHWILGIGDRHLENTLIKVESGKCTGIDFESAFGGGIDQVLPECMPFRLTSQIKRLMKPFDENDEFKTIMTLVLTALRNCKEPLLAYLGVVASENLNWSEHAQQLMEKIQHDYHTTNVNWFPKNKFNYISRKLNGEKPSEITLKELENQHSDEKYYSRYSAILKGEDGDQSSMRMRIRDGNLTPEEQVKCLLDQATDLNILGRTYAGWSPWI</sequence>
<dbReference type="PANTHER" id="PTHR11139:SF68">
    <property type="entry name" value="DNA-DEPENDENT PROTEIN KINASE CATALYTIC SUBUNIT"/>
    <property type="match status" value="1"/>
</dbReference>
<evidence type="ECO:0000313" key="10">
    <source>
        <dbReference type="EMBL" id="KAH0544140.1"/>
    </source>
</evidence>
<dbReference type="EMBL" id="JAHXZJ010002240">
    <property type="protein sequence ID" value="KAH0544140.1"/>
    <property type="molecule type" value="Genomic_DNA"/>
</dbReference>
<keyword evidence="11" id="KW-1185">Reference proteome</keyword>
<dbReference type="PROSITE" id="PS51190">
    <property type="entry name" value="FATC"/>
    <property type="match status" value="1"/>
</dbReference>
<feature type="domain" description="FATC" evidence="9">
    <location>
        <begin position="4437"/>
        <end position="4469"/>
    </location>
</feature>
<keyword evidence="5" id="KW-0067">ATP-binding</keyword>
<dbReference type="InterPro" id="IPR003152">
    <property type="entry name" value="FATC_dom"/>
</dbReference>
<feature type="domain" description="PI3K/PI4K catalytic" evidence="8">
    <location>
        <begin position="4069"/>
        <end position="4395"/>
    </location>
</feature>
<keyword evidence="6" id="KW-0227">DNA damage</keyword>
<dbReference type="PANTHER" id="PTHR11139">
    <property type="entry name" value="ATAXIA TELANGIECTASIA MUTATED ATM -RELATED"/>
    <property type="match status" value="1"/>
</dbReference>
<dbReference type="Pfam" id="PF02260">
    <property type="entry name" value="FATC"/>
    <property type="match status" value="1"/>
</dbReference>
<dbReference type="SUPFAM" id="SSF56112">
    <property type="entry name" value="Protein kinase-like (PK-like)"/>
    <property type="match status" value="1"/>
</dbReference>
<dbReference type="GO" id="GO:0006303">
    <property type="term" value="P:double-strand break repair via nonhomologous end joining"/>
    <property type="evidence" value="ECO:0007669"/>
    <property type="project" value="InterPro"/>
</dbReference>
<feature type="region of interest" description="Disordered" evidence="7">
    <location>
        <begin position="83"/>
        <end position="104"/>
    </location>
</feature>
<keyword evidence="6" id="KW-0234">DNA repair</keyword>
<evidence type="ECO:0000256" key="4">
    <source>
        <dbReference type="ARBA" id="ARBA00022777"/>
    </source>
</evidence>
<dbReference type="GO" id="GO:0005634">
    <property type="term" value="C:nucleus"/>
    <property type="evidence" value="ECO:0007669"/>
    <property type="project" value="InterPro"/>
</dbReference>
<evidence type="ECO:0000256" key="6">
    <source>
        <dbReference type="ARBA" id="ARBA00023204"/>
    </source>
</evidence>
<evidence type="ECO:0000256" key="3">
    <source>
        <dbReference type="ARBA" id="ARBA00022741"/>
    </source>
</evidence>
<dbReference type="InterPro" id="IPR012582">
    <property type="entry name" value="DNAPKcs_CC3"/>
</dbReference>
<dbReference type="PROSITE" id="PS00916">
    <property type="entry name" value="PI3_4_KINASE_2"/>
    <property type="match status" value="1"/>
</dbReference>
<dbReference type="GO" id="GO:0000723">
    <property type="term" value="P:telomere maintenance"/>
    <property type="evidence" value="ECO:0007669"/>
    <property type="project" value="TreeGrafter"/>
</dbReference>
<dbReference type="SMART" id="SM01344">
    <property type="entry name" value="NUC194"/>
    <property type="match status" value="1"/>
</dbReference>
<feature type="region of interest" description="Disordered" evidence="7">
    <location>
        <begin position="1"/>
        <end position="33"/>
    </location>
</feature>
<dbReference type="Gene3D" id="3.30.1010.10">
    <property type="entry name" value="Phosphatidylinositol 3-kinase Catalytic Subunit, Chain A, domain 4"/>
    <property type="match status" value="1"/>
</dbReference>
<evidence type="ECO:0000256" key="7">
    <source>
        <dbReference type="SAM" id="MobiDB-lite"/>
    </source>
</evidence>
<keyword evidence="2" id="KW-0808">Transferase</keyword>
<accession>A0AAV7I388</accession>
<evidence type="ECO:0000256" key="2">
    <source>
        <dbReference type="ARBA" id="ARBA00022679"/>
    </source>
</evidence>
<evidence type="ECO:0000256" key="5">
    <source>
        <dbReference type="ARBA" id="ARBA00022840"/>
    </source>
</evidence>
<reference evidence="10 11" key="1">
    <citation type="journal article" date="2021" name="J. Hered.">
        <title>A chromosome-level genome assembly of the parasitoid wasp, Cotesia glomerata (Hymenoptera: Braconidae).</title>
        <authorList>
            <person name="Pinto B.J."/>
            <person name="Weis J.J."/>
            <person name="Gamble T."/>
            <person name="Ode P.J."/>
            <person name="Paul R."/>
            <person name="Zaspel J.M."/>
        </authorList>
    </citation>
    <scope>NUCLEOTIDE SEQUENCE [LARGE SCALE GENOMIC DNA]</scope>
    <source>
        <strain evidence="10">CgM1</strain>
    </source>
</reference>
<dbReference type="GO" id="GO:0008630">
    <property type="term" value="P:intrinsic apoptotic signaling pathway in response to DNA damage"/>
    <property type="evidence" value="ECO:0007669"/>
    <property type="project" value="TreeGrafter"/>
</dbReference>
<dbReference type="Gene3D" id="1.10.1070.11">
    <property type="entry name" value="Phosphatidylinositol 3-/4-kinase, catalytic domain"/>
    <property type="match status" value="1"/>
</dbReference>
<dbReference type="Pfam" id="PF19704">
    <property type="entry name" value="DNAPKcs_CC5"/>
    <property type="match status" value="1"/>
</dbReference>
<dbReference type="SMART" id="SM00146">
    <property type="entry name" value="PI3Kc"/>
    <property type="match status" value="1"/>
</dbReference>
<dbReference type="Pfam" id="PF20500">
    <property type="entry name" value="DNA-PKcs_N"/>
    <property type="match status" value="1"/>
</dbReference>
<name>A0AAV7I388_COTGL</name>
<dbReference type="InterPro" id="IPR046804">
    <property type="entry name" value="DNA-PKcs_N"/>
</dbReference>
<dbReference type="Pfam" id="PF20502">
    <property type="entry name" value="DNAPKcs_CC1-2"/>
    <property type="match status" value="1"/>
</dbReference>
<evidence type="ECO:0000256" key="1">
    <source>
        <dbReference type="ARBA" id="ARBA00012513"/>
    </source>
</evidence>
<dbReference type="PROSITE" id="PS50290">
    <property type="entry name" value="PI3_4_KINASE_3"/>
    <property type="match status" value="1"/>
</dbReference>
<dbReference type="InterPro" id="IPR011009">
    <property type="entry name" value="Kinase-like_dom_sf"/>
</dbReference>
<proteinExistence type="predicted"/>
<dbReference type="SUPFAM" id="SSF48371">
    <property type="entry name" value="ARM repeat"/>
    <property type="match status" value="3"/>
</dbReference>
<comment type="caution">
    <text evidence="10">The sequence shown here is derived from an EMBL/GenBank/DDBJ whole genome shotgun (WGS) entry which is preliminary data.</text>
</comment>